<protein>
    <submittedName>
        <fullName evidence="2">Uncharacterized protein</fullName>
    </submittedName>
</protein>
<name>D1ADU0_THECD</name>
<evidence type="ECO:0000313" key="3">
    <source>
        <dbReference type="Proteomes" id="UP000001918"/>
    </source>
</evidence>
<dbReference type="EMBL" id="CP001738">
    <property type="protein sequence ID" value="ACY97550.1"/>
    <property type="molecule type" value="Genomic_DNA"/>
</dbReference>
<keyword evidence="3" id="KW-1185">Reference proteome</keyword>
<dbReference type="HOGENOM" id="CLU_1474496_0_0_11"/>
<dbReference type="OrthoDB" id="3480977at2"/>
<evidence type="ECO:0000256" key="1">
    <source>
        <dbReference type="SAM" id="Coils"/>
    </source>
</evidence>
<dbReference type="KEGG" id="tcu:Tcur_1983"/>
<dbReference type="Proteomes" id="UP000001918">
    <property type="component" value="Chromosome"/>
</dbReference>
<organism evidence="2 3">
    <name type="scientific">Thermomonospora curvata (strain ATCC 19995 / DSM 43183 / JCM 3096 / KCTC 9072 / NBRC 15933 / NCIMB 10081 / Henssen B9)</name>
    <dbReference type="NCBI Taxonomy" id="471852"/>
    <lineage>
        <taxon>Bacteria</taxon>
        <taxon>Bacillati</taxon>
        <taxon>Actinomycetota</taxon>
        <taxon>Actinomycetes</taxon>
        <taxon>Streptosporangiales</taxon>
        <taxon>Thermomonosporaceae</taxon>
        <taxon>Thermomonospora</taxon>
    </lineage>
</organism>
<dbReference type="AlphaFoldDB" id="D1ADU0"/>
<keyword evidence="1" id="KW-0175">Coiled coil</keyword>
<gene>
    <name evidence="2" type="ordered locus">Tcur_1983</name>
</gene>
<proteinExistence type="predicted"/>
<reference evidence="2 3" key="1">
    <citation type="journal article" date="2011" name="Stand. Genomic Sci.">
        <title>Complete genome sequence of Thermomonospora curvata type strain (B9).</title>
        <authorList>
            <person name="Chertkov O."/>
            <person name="Sikorski J."/>
            <person name="Nolan M."/>
            <person name="Lapidus A."/>
            <person name="Lucas S."/>
            <person name="Del Rio T.G."/>
            <person name="Tice H."/>
            <person name="Cheng J.F."/>
            <person name="Goodwin L."/>
            <person name="Pitluck S."/>
            <person name="Liolios K."/>
            <person name="Ivanova N."/>
            <person name="Mavromatis K."/>
            <person name="Mikhailova N."/>
            <person name="Ovchinnikova G."/>
            <person name="Pati A."/>
            <person name="Chen A."/>
            <person name="Palaniappan K."/>
            <person name="Djao O.D."/>
            <person name="Land M."/>
            <person name="Hauser L."/>
            <person name="Chang Y.J."/>
            <person name="Jeffries C.D."/>
            <person name="Brettin T."/>
            <person name="Han C."/>
            <person name="Detter J.C."/>
            <person name="Rohde M."/>
            <person name="Goker M."/>
            <person name="Woyke T."/>
            <person name="Bristow J."/>
            <person name="Eisen J.A."/>
            <person name="Markowitz V."/>
            <person name="Hugenholtz P."/>
            <person name="Klenk H.P."/>
            <person name="Kyrpides N.C."/>
        </authorList>
    </citation>
    <scope>NUCLEOTIDE SEQUENCE [LARGE SCALE GENOMIC DNA]</scope>
    <source>
        <strain evidence="3">ATCC 19995 / DSM 43183 / JCM 3096 / KCTC 9072 / NBRC 15933 / NCIMB 10081 / Henssen B9</strain>
    </source>
</reference>
<sequence>MPLSLSGLARRATGEFDRLLAALARQGQELLSPGREQRAEIVRLRAALAVQSERAERLERALAEQSAALSAVSRQLAALVAQLNEQLLPGIDERIHETERDLARLATRLLRADQEAARRHSRLETAEQRIADLRERTGRLEQRTAIWRELQADVARLGEDLDALRSCAALQAGEHRAAEQEQA</sequence>
<dbReference type="RefSeq" id="WP_012852334.1">
    <property type="nucleotide sequence ID" value="NC_013510.1"/>
</dbReference>
<feature type="coiled-coil region" evidence="1">
    <location>
        <begin position="41"/>
        <end position="143"/>
    </location>
</feature>
<evidence type="ECO:0000313" key="2">
    <source>
        <dbReference type="EMBL" id="ACY97550.1"/>
    </source>
</evidence>
<dbReference type="STRING" id="471852.Tcur_1983"/>
<accession>D1ADU0</accession>